<evidence type="ECO:0000256" key="1">
    <source>
        <dbReference type="ARBA" id="ARBA00004141"/>
    </source>
</evidence>
<proteinExistence type="inferred from homology"/>
<keyword evidence="10" id="KW-1185">Reference proteome</keyword>
<comment type="subcellular location">
    <subcellularLocation>
        <location evidence="1">Membrane</location>
        <topology evidence="1">Multi-pass membrane protein</topology>
    </subcellularLocation>
</comment>
<sequence length="593" mass="67031">MFQLITIDDLLRVNFGRHCAVQAYADDICATISADTPQKLIHMANGVFMRFCEWAGNNKLKFDENKTEALLFTRKHKVPDITLMFMNTRIGVDDAFVYFHHWQRAKLQLDGSPLAAVVARALGTTAVSMFVTSLTTSAACFASYLSDVTALKAFGVFTGTAILFNYFIVVTWLPATIAVIEKCPRVISKFKVPNIFTLFQKLQVPVFFMYFNLFSYCLIIFFLGLSVLSAYFVFYDPKLTLPTEKDFKLFENYHPFERYTDLKTKFLAGVSKEETIVLPLRFVFGVSPIDNGNFLDPLSSGNLVLKEEFNASSEAVQIWVLDFCRKLRRQNFTDLTNTQIYKNCFMDSLLAFMERPCLDPVTGTDRSPCCQNSTFPYLPQVFDFCLAESAKVTILPMFNTGFIHAGPRFRRKDKKLVAFIIEYESIYNFTSSFVEMDTFYNQVENWFTNEIQTAPSSLNGFFVSYLEFYDLQLSLSHGTMISVVTTLVICFCILLLCTRNISVSFCAALVTFTIVTTTFATLIKMGWELNVLESASISLAVGLSMDYTLHYSVAWSASDEKSVKSVFKAVGPPIFVAALTTVSPSLVMMYSSV</sequence>
<dbReference type="Pfam" id="PF12349">
    <property type="entry name" value="Sterol-sensing"/>
    <property type="match status" value="1"/>
</dbReference>
<feature type="transmembrane region" description="Helical" evidence="7">
    <location>
        <begin position="114"/>
        <end position="144"/>
    </location>
</feature>
<feature type="domain" description="SSD" evidence="8">
    <location>
        <begin position="83"/>
        <end position="179"/>
    </location>
</feature>
<organism evidence="9 10">
    <name type="scientific">Artemia franciscana</name>
    <name type="common">Brine shrimp</name>
    <name type="synonym">Artemia sanfranciscana</name>
    <dbReference type="NCBI Taxonomy" id="6661"/>
    <lineage>
        <taxon>Eukaryota</taxon>
        <taxon>Metazoa</taxon>
        <taxon>Ecdysozoa</taxon>
        <taxon>Arthropoda</taxon>
        <taxon>Crustacea</taxon>
        <taxon>Branchiopoda</taxon>
        <taxon>Anostraca</taxon>
        <taxon>Artemiidae</taxon>
        <taxon>Artemia</taxon>
    </lineage>
</organism>
<keyword evidence="4 7" id="KW-0472">Membrane</keyword>
<evidence type="ECO:0000256" key="4">
    <source>
        <dbReference type="ARBA" id="ARBA00023136"/>
    </source>
</evidence>
<keyword evidence="3 7" id="KW-1133">Transmembrane helix</keyword>
<dbReference type="PANTHER" id="PTHR45951">
    <property type="entry name" value="PROTEIN DISPATCHED-RELATED"/>
    <property type="match status" value="1"/>
</dbReference>
<dbReference type="PROSITE" id="PS50156">
    <property type="entry name" value="SSD"/>
    <property type="match status" value="1"/>
</dbReference>
<dbReference type="Proteomes" id="UP001187531">
    <property type="component" value="Unassembled WGS sequence"/>
</dbReference>
<dbReference type="Gene3D" id="1.20.1640.10">
    <property type="entry name" value="Multidrug efflux transporter AcrB transmembrane domain"/>
    <property type="match status" value="2"/>
</dbReference>
<feature type="non-terminal residue" evidence="9">
    <location>
        <position position="1"/>
    </location>
</feature>
<evidence type="ECO:0000256" key="2">
    <source>
        <dbReference type="ARBA" id="ARBA00022692"/>
    </source>
</evidence>
<evidence type="ECO:0000256" key="6">
    <source>
        <dbReference type="ARBA" id="ARBA00038046"/>
    </source>
</evidence>
<protein>
    <recommendedName>
        <fullName evidence="8">SSD domain-containing protein</fullName>
    </recommendedName>
</protein>
<dbReference type="InterPro" id="IPR053958">
    <property type="entry name" value="HMGCR/SNAP/NPC1-like_SSD"/>
</dbReference>
<comment type="similarity">
    <text evidence="6">Belongs to the dispatched family.</text>
</comment>
<dbReference type="PANTHER" id="PTHR45951:SF3">
    <property type="entry name" value="PROTEIN DISPATCHED"/>
    <property type="match status" value="1"/>
</dbReference>
<dbReference type="GO" id="GO:0016020">
    <property type="term" value="C:membrane"/>
    <property type="evidence" value="ECO:0007669"/>
    <property type="project" value="UniProtKB-SubCell"/>
</dbReference>
<feature type="transmembrane region" description="Helical" evidence="7">
    <location>
        <begin position="207"/>
        <end position="234"/>
    </location>
</feature>
<dbReference type="AlphaFoldDB" id="A0AA88IDY0"/>
<gene>
    <name evidence="9" type="ORF">QYM36_002886</name>
</gene>
<dbReference type="GO" id="GO:0007224">
    <property type="term" value="P:smoothened signaling pathway"/>
    <property type="evidence" value="ECO:0007669"/>
    <property type="project" value="TreeGrafter"/>
</dbReference>
<evidence type="ECO:0000313" key="9">
    <source>
        <dbReference type="EMBL" id="KAK2722491.1"/>
    </source>
</evidence>
<evidence type="ECO:0000256" key="7">
    <source>
        <dbReference type="SAM" id="Phobius"/>
    </source>
</evidence>
<feature type="transmembrane region" description="Helical" evidence="7">
    <location>
        <begin position="475"/>
        <end position="496"/>
    </location>
</feature>
<keyword evidence="5" id="KW-0325">Glycoprotein</keyword>
<dbReference type="InterPro" id="IPR052081">
    <property type="entry name" value="Dispatched_Hh_regulator"/>
</dbReference>
<name>A0AA88IDY0_ARTSF</name>
<comment type="caution">
    <text evidence="9">The sequence shown here is derived from an EMBL/GenBank/DDBJ whole genome shotgun (WGS) entry which is preliminary data.</text>
</comment>
<reference evidence="9" key="1">
    <citation type="submission" date="2023-07" db="EMBL/GenBank/DDBJ databases">
        <title>Chromosome-level genome assembly of Artemia franciscana.</title>
        <authorList>
            <person name="Jo E."/>
        </authorList>
    </citation>
    <scope>NUCLEOTIDE SEQUENCE</scope>
    <source>
        <tissue evidence="9">Whole body</tissue>
    </source>
</reference>
<feature type="transmembrane region" description="Helical" evidence="7">
    <location>
        <begin position="503"/>
        <end position="523"/>
    </location>
</feature>
<evidence type="ECO:0000259" key="8">
    <source>
        <dbReference type="PROSITE" id="PS50156"/>
    </source>
</evidence>
<dbReference type="SUPFAM" id="SSF82866">
    <property type="entry name" value="Multidrug efflux transporter AcrB transmembrane domain"/>
    <property type="match status" value="2"/>
</dbReference>
<evidence type="ECO:0000313" key="10">
    <source>
        <dbReference type="Proteomes" id="UP001187531"/>
    </source>
</evidence>
<evidence type="ECO:0000256" key="5">
    <source>
        <dbReference type="ARBA" id="ARBA00023180"/>
    </source>
</evidence>
<dbReference type="InterPro" id="IPR000731">
    <property type="entry name" value="SSD"/>
</dbReference>
<dbReference type="GO" id="GO:0022857">
    <property type="term" value="F:transmembrane transporter activity"/>
    <property type="evidence" value="ECO:0007669"/>
    <property type="project" value="TreeGrafter"/>
</dbReference>
<feature type="transmembrane region" description="Helical" evidence="7">
    <location>
        <begin position="569"/>
        <end position="590"/>
    </location>
</feature>
<evidence type="ECO:0000256" key="3">
    <source>
        <dbReference type="ARBA" id="ARBA00022989"/>
    </source>
</evidence>
<accession>A0AA88IDY0</accession>
<feature type="transmembrane region" description="Helical" evidence="7">
    <location>
        <begin position="156"/>
        <end position="180"/>
    </location>
</feature>
<keyword evidence="2 7" id="KW-0812">Transmembrane</keyword>
<dbReference type="EMBL" id="JAVRJZ010000005">
    <property type="protein sequence ID" value="KAK2722491.1"/>
    <property type="molecule type" value="Genomic_DNA"/>
</dbReference>